<reference evidence="3 4" key="1">
    <citation type="submission" date="2019-04" db="EMBL/GenBank/DDBJ databases">
        <title>Friends and foes A comparative genomics study of 23 Aspergillus species from section Flavi.</title>
        <authorList>
            <consortium name="DOE Joint Genome Institute"/>
            <person name="Kjaerbolling I."/>
            <person name="Vesth T."/>
            <person name="Frisvad J.C."/>
            <person name="Nybo J.L."/>
            <person name="Theobald S."/>
            <person name="Kildgaard S."/>
            <person name="Isbrandt T."/>
            <person name="Kuo A."/>
            <person name="Sato A."/>
            <person name="Lyhne E.K."/>
            <person name="Kogle M.E."/>
            <person name="Wiebenga A."/>
            <person name="Kun R.S."/>
            <person name="Lubbers R.J."/>
            <person name="Makela M.R."/>
            <person name="Barry K."/>
            <person name="Chovatia M."/>
            <person name="Clum A."/>
            <person name="Daum C."/>
            <person name="Haridas S."/>
            <person name="He G."/>
            <person name="LaButti K."/>
            <person name="Lipzen A."/>
            <person name="Mondo S."/>
            <person name="Riley R."/>
            <person name="Salamov A."/>
            <person name="Simmons B.A."/>
            <person name="Magnuson J.K."/>
            <person name="Henrissat B."/>
            <person name="Mortensen U.H."/>
            <person name="Larsen T.O."/>
            <person name="Devries R.P."/>
            <person name="Grigoriev I.V."/>
            <person name="Machida M."/>
            <person name="Baker S.E."/>
            <person name="Andersen M.R."/>
        </authorList>
    </citation>
    <scope>NUCLEOTIDE SEQUENCE [LARGE SCALE GENOMIC DNA]</scope>
    <source>
        <strain evidence="3 4">CBS 151.66</strain>
    </source>
</reference>
<dbReference type="Proteomes" id="UP000326565">
    <property type="component" value="Unassembled WGS sequence"/>
</dbReference>
<organism evidence="3 4">
    <name type="scientific">Aspergillus leporis</name>
    <dbReference type="NCBI Taxonomy" id="41062"/>
    <lineage>
        <taxon>Eukaryota</taxon>
        <taxon>Fungi</taxon>
        <taxon>Dikarya</taxon>
        <taxon>Ascomycota</taxon>
        <taxon>Pezizomycotina</taxon>
        <taxon>Eurotiomycetes</taxon>
        <taxon>Eurotiomycetidae</taxon>
        <taxon>Eurotiales</taxon>
        <taxon>Aspergillaceae</taxon>
        <taxon>Aspergillus</taxon>
        <taxon>Aspergillus subgen. Circumdati</taxon>
    </lineage>
</organism>
<dbReference type="AlphaFoldDB" id="A0A5N5X9U3"/>
<dbReference type="InterPro" id="IPR011598">
    <property type="entry name" value="bHLH_dom"/>
</dbReference>
<evidence type="ECO:0000313" key="3">
    <source>
        <dbReference type="EMBL" id="KAB8077489.1"/>
    </source>
</evidence>
<dbReference type="PROSITE" id="PS50888">
    <property type="entry name" value="BHLH"/>
    <property type="match status" value="1"/>
</dbReference>
<dbReference type="Pfam" id="PF00010">
    <property type="entry name" value="HLH"/>
    <property type="match status" value="1"/>
</dbReference>
<keyword evidence="4" id="KW-1185">Reference proteome</keyword>
<dbReference type="InterPro" id="IPR036638">
    <property type="entry name" value="HLH_DNA-bd_sf"/>
</dbReference>
<dbReference type="GO" id="GO:0046983">
    <property type="term" value="F:protein dimerization activity"/>
    <property type="evidence" value="ECO:0007669"/>
    <property type="project" value="InterPro"/>
</dbReference>
<dbReference type="EMBL" id="ML732168">
    <property type="protein sequence ID" value="KAB8077489.1"/>
    <property type="molecule type" value="Genomic_DNA"/>
</dbReference>
<feature type="domain" description="BHLH" evidence="2">
    <location>
        <begin position="193"/>
        <end position="256"/>
    </location>
</feature>
<name>A0A5N5X9U3_9EURO</name>
<dbReference type="SUPFAM" id="SSF47459">
    <property type="entry name" value="HLH, helix-loop-helix DNA-binding domain"/>
    <property type="match status" value="1"/>
</dbReference>
<feature type="region of interest" description="Disordered" evidence="1">
    <location>
        <begin position="109"/>
        <end position="186"/>
    </location>
</feature>
<feature type="compositionally biased region" description="Basic residues" evidence="1">
    <location>
        <begin position="156"/>
        <end position="165"/>
    </location>
</feature>
<dbReference type="PANTHER" id="PTHR47336">
    <property type="entry name" value="TRANSCRIPTION FACTOR HMS1-RELATED"/>
    <property type="match status" value="1"/>
</dbReference>
<dbReference type="InterPro" id="IPR052099">
    <property type="entry name" value="Regulatory_TF_Diverse"/>
</dbReference>
<feature type="region of interest" description="Disordered" evidence="1">
    <location>
        <begin position="1"/>
        <end position="20"/>
    </location>
</feature>
<sequence length="270" mass="30403">MTAYFANRNPPHDQTDQWSMGFPSLPASDYDRYFGGWSMLGLGVANSEPIPAQNPPLQYGDIPSTETCSFDITKELWSPSPYSNAVDPSGYQAPMPLSRHQSTVYADHQQSAIGESVTHDRRHSTGSIDIPQRPKKINNRSVSPRSYPDVSTVPHIRPKPMPKRRTSQDMPTPQRRRSISSEHKEDDPAICMMRKKAHNQVEKRYRANLNAGFKQLEDITKQEFATGAADNKMAKGLRPGRKALILQHAYEHIVGLQAELHSLQMRLGET</sequence>
<dbReference type="PANTHER" id="PTHR47336:SF2">
    <property type="entry name" value="TRANSCRIPTION FACTOR HMS1-RELATED"/>
    <property type="match status" value="1"/>
</dbReference>
<evidence type="ECO:0000313" key="4">
    <source>
        <dbReference type="Proteomes" id="UP000326565"/>
    </source>
</evidence>
<evidence type="ECO:0000256" key="1">
    <source>
        <dbReference type="SAM" id="MobiDB-lite"/>
    </source>
</evidence>
<proteinExistence type="predicted"/>
<gene>
    <name evidence="3" type="ORF">BDV29DRAFT_55980</name>
</gene>
<protein>
    <recommendedName>
        <fullName evidence="2">BHLH domain-containing protein</fullName>
    </recommendedName>
</protein>
<dbReference type="Gene3D" id="4.10.280.10">
    <property type="entry name" value="Helix-loop-helix DNA-binding domain"/>
    <property type="match status" value="1"/>
</dbReference>
<evidence type="ECO:0000259" key="2">
    <source>
        <dbReference type="PROSITE" id="PS50888"/>
    </source>
</evidence>
<accession>A0A5N5X9U3</accession>
<dbReference type="OrthoDB" id="4487424at2759"/>